<dbReference type="GO" id="GO:0016787">
    <property type="term" value="F:hydrolase activity"/>
    <property type="evidence" value="ECO:0007669"/>
    <property type="project" value="UniProtKB-KW"/>
</dbReference>
<dbReference type="SUPFAM" id="SSF52540">
    <property type="entry name" value="P-loop containing nucleoside triphosphate hydrolases"/>
    <property type="match status" value="2"/>
</dbReference>
<evidence type="ECO:0000256" key="1">
    <source>
        <dbReference type="RuleBase" id="RU363044"/>
    </source>
</evidence>
<dbReference type="EMBL" id="PDUG01000013">
    <property type="protein sequence ID" value="PIC13314.1"/>
    <property type="molecule type" value="Genomic_DNA"/>
</dbReference>
<keyword evidence="1" id="KW-0547">Nucleotide-binding</keyword>
<comment type="caution">
    <text evidence="6">The sequence shown here is derived from an EMBL/GenBank/DDBJ whole genome shotgun (WGS) entry which is preliminary data.</text>
</comment>
<dbReference type="Gene3D" id="3.40.50.300">
    <property type="entry name" value="P-loop containing nucleotide triphosphate hydrolases"/>
    <property type="match status" value="1"/>
</dbReference>
<evidence type="ECO:0000256" key="2">
    <source>
        <dbReference type="SAM" id="MobiDB-lite"/>
    </source>
</evidence>
<feature type="region of interest" description="Disordered" evidence="2">
    <location>
        <begin position="58"/>
        <end position="197"/>
    </location>
</feature>
<dbReference type="CDD" id="cd18809">
    <property type="entry name" value="SF1_C_RecD"/>
    <property type="match status" value="1"/>
</dbReference>
<feature type="domain" description="DNA helicase Pif1-like DEAD-box helicase" evidence="3">
    <location>
        <begin position="1159"/>
        <end position="1362"/>
    </location>
</feature>
<dbReference type="InterPro" id="IPR010285">
    <property type="entry name" value="DNA_helicase_pif1-like_DEAD"/>
</dbReference>
<dbReference type="EMBL" id="PDUG01000013">
    <property type="protein sequence ID" value="PIC13308.1"/>
    <property type="molecule type" value="Genomic_DNA"/>
</dbReference>
<dbReference type="PANTHER" id="PTHR10492:SF57">
    <property type="entry name" value="ATP-DEPENDENT DNA HELICASE"/>
    <property type="match status" value="1"/>
</dbReference>
<feature type="compositionally biased region" description="Basic and acidic residues" evidence="2">
    <location>
        <begin position="101"/>
        <end position="110"/>
    </location>
</feature>
<dbReference type="GO" id="GO:0006310">
    <property type="term" value="P:DNA recombination"/>
    <property type="evidence" value="ECO:0007669"/>
    <property type="project" value="UniProtKB-KW"/>
</dbReference>
<keyword evidence="1" id="KW-0234">DNA repair</keyword>
<evidence type="ECO:0000313" key="7">
    <source>
        <dbReference type="EMBL" id="PIC13314.1"/>
    </source>
</evidence>
<dbReference type="GO" id="GO:0006281">
    <property type="term" value="P:DNA repair"/>
    <property type="evidence" value="ECO:0007669"/>
    <property type="project" value="UniProtKB-KW"/>
</dbReference>
<keyword evidence="8" id="KW-1185">Reference proteome</keyword>
<keyword evidence="1" id="KW-0378">Hydrolase</keyword>
<feature type="compositionally biased region" description="Basic residues" evidence="2">
    <location>
        <begin position="80"/>
        <end position="89"/>
    </location>
</feature>
<feature type="compositionally biased region" description="Polar residues" evidence="2">
    <location>
        <begin position="114"/>
        <end position="131"/>
    </location>
</feature>
<comment type="similarity">
    <text evidence="1">Belongs to the helicase family.</text>
</comment>
<evidence type="ECO:0000259" key="4">
    <source>
        <dbReference type="Pfam" id="PF14214"/>
    </source>
</evidence>
<accession>A0A2G5SE13</accession>
<reference evidence="6" key="2">
    <citation type="journal article" date="2018" name="Science">
        <title>Rapid genome shrinkage in a self-fertile nematode reveals sperm competition proteins.</title>
        <authorList>
            <person name="Yin D."/>
            <person name="Schwarz E.M."/>
            <person name="Thomas C.G."/>
            <person name="Felde R.L."/>
            <person name="Korf I.F."/>
            <person name="Cutter A.D."/>
            <person name="Schartner C.M."/>
            <person name="Ralston E.J."/>
            <person name="Meyer B.J."/>
            <person name="Haag E.S."/>
        </authorList>
    </citation>
    <scope>NUCLEOTIDE SEQUENCE</scope>
    <source>
        <strain evidence="6">JU1422</strain>
    </source>
</reference>
<keyword evidence="1" id="KW-0067">ATP-binding</keyword>
<feature type="region of interest" description="Disordered" evidence="2">
    <location>
        <begin position="1"/>
        <end position="41"/>
    </location>
</feature>
<dbReference type="EC" id="5.6.2.3" evidence="1"/>
<feature type="domain" description="Helitron helicase-like" evidence="4">
    <location>
        <begin position="523"/>
        <end position="701"/>
    </location>
</feature>
<name>A0A2G5SE13_9PELO</name>
<dbReference type="Pfam" id="PF05970">
    <property type="entry name" value="PIF1"/>
    <property type="match status" value="1"/>
</dbReference>
<keyword evidence="1" id="KW-0347">Helicase</keyword>
<organism evidence="6 8">
    <name type="scientific">Caenorhabditis nigoni</name>
    <dbReference type="NCBI Taxonomy" id="1611254"/>
    <lineage>
        <taxon>Eukaryota</taxon>
        <taxon>Metazoa</taxon>
        <taxon>Ecdysozoa</taxon>
        <taxon>Nematoda</taxon>
        <taxon>Chromadorea</taxon>
        <taxon>Rhabditida</taxon>
        <taxon>Rhabditina</taxon>
        <taxon>Rhabditomorpha</taxon>
        <taxon>Rhabditoidea</taxon>
        <taxon>Rhabditidae</taxon>
        <taxon>Peloderinae</taxon>
        <taxon>Caenorhabditis</taxon>
    </lineage>
</organism>
<dbReference type="STRING" id="1611254.A0A2G5SE13"/>
<keyword evidence="1" id="KW-0227">DNA damage</keyword>
<evidence type="ECO:0000313" key="8">
    <source>
        <dbReference type="Proteomes" id="UP000230233"/>
    </source>
</evidence>
<dbReference type="GO" id="GO:0000723">
    <property type="term" value="P:telomere maintenance"/>
    <property type="evidence" value="ECO:0007669"/>
    <property type="project" value="InterPro"/>
</dbReference>
<dbReference type="Proteomes" id="UP000230233">
    <property type="component" value="Unassembled WGS sequence"/>
</dbReference>
<dbReference type="InterPro" id="IPR027417">
    <property type="entry name" value="P-loop_NTPase"/>
</dbReference>
<dbReference type="Pfam" id="PF14214">
    <property type="entry name" value="Helitron_like_N"/>
    <property type="match status" value="1"/>
</dbReference>
<keyword evidence="1" id="KW-0233">DNA recombination</keyword>
<protein>
    <recommendedName>
        <fullName evidence="1">ATP-dependent DNA helicase</fullName>
        <ecNumber evidence="1">5.6.2.3</ecNumber>
    </recommendedName>
</protein>
<comment type="catalytic activity">
    <reaction evidence="1">
        <text>ATP + H2O = ADP + phosphate + H(+)</text>
        <dbReference type="Rhea" id="RHEA:13065"/>
        <dbReference type="ChEBI" id="CHEBI:15377"/>
        <dbReference type="ChEBI" id="CHEBI:15378"/>
        <dbReference type="ChEBI" id="CHEBI:30616"/>
        <dbReference type="ChEBI" id="CHEBI:43474"/>
        <dbReference type="ChEBI" id="CHEBI:456216"/>
        <dbReference type="EC" id="5.6.2.3"/>
    </reaction>
</comment>
<dbReference type="FunFam" id="3.40.50.300:FF:002884">
    <property type="entry name" value="ATP-dependent DNA helicase"/>
    <property type="match status" value="1"/>
</dbReference>
<dbReference type="InterPro" id="IPR025476">
    <property type="entry name" value="Helitron_helicase-like"/>
</dbReference>
<proteinExistence type="inferred from homology"/>
<comment type="cofactor">
    <cofactor evidence="1">
        <name>Mg(2+)</name>
        <dbReference type="ChEBI" id="CHEBI:18420"/>
    </cofactor>
</comment>
<dbReference type="Pfam" id="PF21530">
    <property type="entry name" value="Pif1_2B_dom"/>
    <property type="match status" value="1"/>
</dbReference>
<evidence type="ECO:0000259" key="3">
    <source>
        <dbReference type="Pfam" id="PF05970"/>
    </source>
</evidence>
<dbReference type="PANTHER" id="PTHR10492">
    <property type="match status" value="1"/>
</dbReference>
<evidence type="ECO:0000313" key="6">
    <source>
        <dbReference type="EMBL" id="PIC13308.1"/>
    </source>
</evidence>
<dbReference type="GO" id="GO:0005524">
    <property type="term" value="F:ATP binding"/>
    <property type="evidence" value="ECO:0007669"/>
    <property type="project" value="UniProtKB-KW"/>
</dbReference>
<feature type="compositionally biased region" description="Polar residues" evidence="2">
    <location>
        <begin position="1"/>
        <end position="10"/>
    </location>
</feature>
<feature type="domain" description="DNA helicase Pif1-like 2B" evidence="5">
    <location>
        <begin position="1454"/>
        <end position="1498"/>
    </location>
</feature>
<sequence length="1608" mass="182667">MSHLPSTSNMDPGPSDFTQSTQVSSSSSSPSVGLYGKPLPGLIDGIEDTQIMTQNLAPNQLSSDSGDEMGETCSMSQSSVRKRDRKKRKNLADSMRIASMRKSEDVEQKRLRLLSNSQRKSIQRSQETPQVKINRLRKSNENKLLKRSLNTAEEEENRKDCERKRKRAYRSAEPEEARKERNRAAAQRNAAVKSQETITQTLARRSADLTRKAKNSGALLGIAASNIRPMTHYLGRMNMECSFCKAQYFKGETTQKGKFNSCCMGGAVKLEQKPIPLALKKLFLTNKDSKNKDLWKEAKNFKENCRQYNNSLAMAYMNYQPDENMKKSGGPWCFRLHNQVYHLIGNLHPENNMRRQFAQIFIMDTEQAAAELAGQEKNSSCSKELFGKLIDILQEHHPHTKSFKMMYEVEKEEKEKAAAEDRPERKVTMVFQIRSQDDQRRYQNSTANEVAVVYVGDDDEIPGKRGTTVYQRGKGLRALHILDRNCDPMTYPLFFPTGQLGWSIDIKYSNNRKTKTNVTMREFYSYNLHVRSSFSPLFRGGKLFQQYVVDVWTRVEQNRLNYIRNNQNMFHMETLRGLQDYVVGDETGPVGTRIKLPSSFKGSPRDMVQQYQDAMAVVARYGKPDFFLTMTCNPKWDEIQECLFSGQTASDRPDIVARVFQLKVEELKKDLFQRNVLGEVLAYIYVIEFQKRGLPHMHMLIIMKSGSKLRTAADVDRVISAELPDKNEDPELYELVSSTMMHRPCGVHNPNASCMKKTDNGKKCEKKFPKGFRETTSIETDGFPAYRRRDDGRGIDYKIGNARVMLTNEHVVPYNPWILRKFKCHVNLESCGTVSAVKYIYKYVYKGTTRASILIKIIDGKETEVVDEIKQYLDTRFVCPPEAMHHLYGYPMSYRSVSVVQMSIHLPGEQNVMFQRGEEAEAVTSAQSKNTQLTAWFDINKKSQESVLPDGTFPPHLKDSRNYVYHQMPEFFTWNTGSKSWNPRKTKEFALGRMYFISPRNREKYALRQLLLYKKGATSFDDLLTIEGHKWDTFIEAARAAGYLSDDKMYERTLSEAAGFHSASQLRSLFVMLLLFETLNNPEELWEKFLEDLCEDFKHQGFSQTESESLAYFDMMDRMEAMNGDLKQWINKDYRRVDRRHEGVDIGKCEKEGAEMRKQLNPEQSEAVEAILDALESGDGGLFFLDGPGGSGKTFVYNCLANIVIGKGLTILPMAWTGIAASLLPNGRTVVSVCKLDTNNFCKSSMLKPNSTLAKILAAISIILWDEAPMSPKASLETIDQLFRDITQVNLPFGGKVVVLGGDFRQVLPVMDTGGADEQVANCIKRSYLWNQFQVFHLKTNMRLTGGALQWKNELLEIGDGKVGAPVSGEMGIPDGLESHGDLAEEVFGDLLSSGDVQKLAKVAILTPRNKEALEVNNSVLDRMPGTATVYLSLDEVCHKEGTVLNDSLNFTTEFLNQMTPSGMPPHELRLKKGAIVMLLRNLDVKNSLCNGTRFVIEKMGARILQCKFVSGPRQGESVLIPRIKLNYEKRIPFTMSRLQFPIRLSFAMTINKSQGQTFEKIGLQLTEPIFSHGQLYVALSRTTTKEGIRIEAPSGKMNNVVYSEVLQ</sequence>
<feature type="compositionally biased region" description="Basic and acidic residues" evidence="2">
    <location>
        <begin position="170"/>
        <end position="183"/>
    </location>
</feature>
<evidence type="ECO:0000259" key="5">
    <source>
        <dbReference type="Pfam" id="PF21530"/>
    </source>
</evidence>
<dbReference type="GO" id="GO:0043139">
    <property type="term" value="F:5'-3' DNA helicase activity"/>
    <property type="evidence" value="ECO:0007669"/>
    <property type="project" value="UniProtKB-EC"/>
</dbReference>
<dbReference type="InterPro" id="IPR049163">
    <property type="entry name" value="Pif1-like_2B_dom"/>
</dbReference>
<feature type="compositionally biased region" description="Low complexity" evidence="2">
    <location>
        <begin position="18"/>
        <end position="32"/>
    </location>
</feature>
<gene>
    <name evidence="6" type="ORF">B9Z55_027730</name>
    <name evidence="7" type="ORF">B9Z55_027733</name>
</gene>
<reference evidence="8" key="1">
    <citation type="submission" date="2017-10" db="EMBL/GenBank/DDBJ databases">
        <title>Rapid genome shrinkage in a self-fertile nematode reveals novel sperm competition proteins.</title>
        <authorList>
            <person name="Yin D."/>
            <person name="Schwarz E.M."/>
            <person name="Thomas C.G."/>
            <person name="Felde R.L."/>
            <person name="Korf I.F."/>
            <person name="Cutter A.D."/>
            <person name="Schartner C.M."/>
            <person name="Ralston E.J."/>
            <person name="Meyer B.J."/>
            <person name="Haag E.S."/>
        </authorList>
    </citation>
    <scope>NUCLEOTIDE SEQUENCE [LARGE SCALE GENOMIC DNA]</scope>
    <source>
        <strain evidence="8">JU1422</strain>
    </source>
</reference>
<dbReference type="OrthoDB" id="5864836at2759"/>